<evidence type="ECO:0000256" key="6">
    <source>
        <dbReference type="ARBA" id="ARBA00023125"/>
    </source>
</evidence>
<dbReference type="InterPro" id="IPR000212">
    <property type="entry name" value="DNA_helicase_UvrD/REP"/>
</dbReference>
<keyword evidence="16" id="KW-1185">Reference proteome</keyword>
<evidence type="ECO:0000256" key="12">
    <source>
        <dbReference type="PROSITE-ProRule" id="PRU00560"/>
    </source>
</evidence>
<dbReference type="PANTHER" id="PTHR11070">
    <property type="entry name" value="UVRD / RECB / PCRA DNA HELICASE FAMILY MEMBER"/>
    <property type="match status" value="1"/>
</dbReference>
<evidence type="ECO:0000256" key="8">
    <source>
        <dbReference type="ARBA" id="ARBA00034617"/>
    </source>
</evidence>
<dbReference type="GO" id="GO:0000725">
    <property type="term" value="P:recombinational repair"/>
    <property type="evidence" value="ECO:0007669"/>
    <property type="project" value="TreeGrafter"/>
</dbReference>
<keyword evidence="4 12" id="KW-0347">Helicase</keyword>
<gene>
    <name evidence="15" type="ORF">CSR02_01245</name>
</gene>
<evidence type="ECO:0000256" key="5">
    <source>
        <dbReference type="ARBA" id="ARBA00022840"/>
    </source>
</evidence>
<feature type="binding site" evidence="12">
    <location>
        <begin position="29"/>
        <end position="36"/>
    </location>
    <ligand>
        <name>ATP</name>
        <dbReference type="ChEBI" id="CHEBI:30616"/>
    </ligand>
</feature>
<dbReference type="Pfam" id="PF00580">
    <property type="entry name" value="UvrD-helicase"/>
    <property type="match status" value="1"/>
</dbReference>
<evidence type="ECO:0000259" key="14">
    <source>
        <dbReference type="PROSITE" id="PS51217"/>
    </source>
</evidence>
<evidence type="ECO:0000256" key="7">
    <source>
        <dbReference type="ARBA" id="ARBA00023235"/>
    </source>
</evidence>
<dbReference type="PANTHER" id="PTHR11070:SF2">
    <property type="entry name" value="ATP-DEPENDENT DNA HELICASE SRS2"/>
    <property type="match status" value="1"/>
</dbReference>
<dbReference type="InterPro" id="IPR014017">
    <property type="entry name" value="DNA_helicase_UvrD-like_C"/>
</dbReference>
<keyword evidence="3 12" id="KW-0378">Hydrolase</keyword>
<dbReference type="EC" id="5.6.2.4" evidence="9"/>
<sequence length="686" mass="75639">MSHLGFLDTLDPEQKSAAESSAGLLVVIAGAGCGKTRCLSSRAAVLLSRTKCADSIVACTFTRSASDSLKRQVIEIGIPGAENIRFGTIHSLAASYLRKNPTLAGLKRGWTILSEDESKDVLKSVVNDMSPEDDDRLKMSQSSKLRLFFNEITRLKENGVGIHDLGQCLKSQSIGPNYVSVHPLTFEIYREYEITKLRLNSLDFGDLAIRAVRAMVKNPSSVSAFNVKHLLVDEWQDTNRAQLDLVDQLVRSGSSLSVVGDDDQSLYAFRGALPNLMENTPSLFPFLTDVAGCDVVYLRRNRRSGSNILSTACCIANKNPRSHLKTLTGVREQQGDVDVRSYAGDRSEGLSVAYDVEQLIASGVPPREIAILSRNRITLKNIEKAFLLKSIPHKWRGGFSLIRRSVSTDIMSYLKLALNPYLDIAFKRIASRPARGLGPTAVMAISGYMADTGSSVQEALAHLIESEGVSSRTQTGARKMCLQMGWLENAGLSGTPVREIVEYIISDEGIGYKSWLSSKKGKDDDDDSLSVLADFCDFTSMQEDLAEFLTMAELSASVDDNSYPDGMVYMGTLHGCKGLEWDYVFITGMEANNFPSPTASRFQKRWSRFNTGDPSSIFEERRLLHVGLTRARKSVRLCYTRTRRAYGRPVVSNPSPFFGECELLVPSLPPIEKGNKRDTDNPSPTL</sequence>
<dbReference type="Gene3D" id="1.10.10.160">
    <property type="match status" value="1"/>
</dbReference>
<keyword evidence="2 12" id="KW-0547">Nucleotide-binding</keyword>
<dbReference type="RefSeq" id="WP_099540272.1">
    <property type="nucleotide sequence ID" value="NZ_PEBQ01000010.1"/>
</dbReference>
<evidence type="ECO:0000313" key="16">
    <source>
        <dbReference type="Proteomes" id="UP000228751"/>
    </source>
</evidence>
<comment type="caution">
    <text evidence="15">The sequence shown here is derived from an EMBL/GenBank/DDBJ whole genome shotgun (WGS) entry which is preliminary data.</text>
</comment>
<comment type="catalytic activity">
    <reaction evidence="11">
        <text>ATP + H2O = ADP + phosphate + H(+)</text>
        <dbReference type="Rhea" id="RHEA:13065"/>
        <dbReference type="ChEBI" id="CHEBI:15377"/>
        <dbReference type="ChEBI" id="CHEBI:15378"/>
        <dbReference type="ChEBI" id="CHEBI:30616"/>
        <dbReference type="ChEBI" id="CHEBI:43474"/>
        <dbReference type="ChEBI" id="CHEBI:456216"/>
        <dbReference type="EC" id="5.6.2.4"/>
    </reaction>
</comment>
<dbReference type="InterPro" id="IPR013986">
    <property type="entry name" value="DExx_box_DNA_helicase_dom_sf"/>
</dbReference>
<proteinExistence type="inferred from homology"/>
<evidence type="ECO:0000313" key="15">
    <source>
        <dbReference type="EMBL" id="PHY95389.1"/>
    </source>
</evidence>
<evidence type="ECO:0000256" key="10">
    <source>
        <dbReference type="ARBA" id="ARBA00034923"/>
    </source>
</evidence>
<dbReference type="Gene3D" id="1.10.486.10">
    <property type="entry name" value="PCRA, domain 4"/>
    <property type="match status" value="1"/>
</dbReference>
<evidence type="ECO:0000256" key="9">
    <source>
        <dbReference type="ARBA" id="ARBA00034808"/>
    </source>
</evidence>
<evidence type="ECO:0000256" key="11">
    <source>
        <dbReference type="ARBA" id="ARBA00048988"/>
    </source>
</evidence>
<feature type="domain" description="UvrD-like helicase C-terminal" evidence="14">
    <location>
        <begin position="306"/>
        <end position="578"/>
    </location>
</feature>
<accession>A0A2G4RFN1</accession>
<dbReference type="Pfam" id="PF13361">
    <property type="entry name" value="UvrD_C"/>
    <property type="match status" value="2"/>
</dbReference>
<dbReference type="GO" id="GO:0005524">
    <property type="term" value="F:ATP binding"/>
    <property type="evidence" value="ECO:0007669"/>
    <property type="project" value="UniProtKB-UniRule"/>
</dbReference>
<dbReference type="CDD" id="cd17932">
    <property type="entry name" value="DEXQc_UvrD"/>
    <property type="match status" value="1"/>
</dbReference>
<dbReference type="SUPFAM" id="SSF52540">
    <property type="entry name" value="P-loop containing nucleoside triphosphate hydrolases"/>
    <property type="match status" value="1"/>
</dbReference>
<dbReference type="AlphaFoldDB" id="A0A2G4RFN1"/>
<comment type="similarity">
    <text evidence="1">Belongs to the helicase family. UvrD subfamily.</text>
</comment>
<comment type="catalytic activity">
    <reaction evidence="8">
        <text>Couples ATP hydrolysis with the unwinding of duplex DNA by translocating in the 3'-5' direction.</text>
        <dbReference type="EC" id="5.6.2.4"/>
    </reaction>
</comment>
<dbReference type="Gene3D" id="3.40.50.300">
    <property type="entry name" value="P-loop containing nucleotide triphosphate hydrolases"/>
    <property type="match status" value="2"/>
</dbReference>
<protein>
    <recommendedName>
        <fullName evidence="9">DNA 3'-5' helicase</fullName>
        <ecNumber evidence="9">5.6.2.4</ecNumber>
    </recommendedName>
    <alternativeName>
        <fullName evidence="10">DNA 3'-5' helicase II</fullName>
    </alternativeName>
</protein>
<dbReference type="Proteomes" id="UP000228751">
    <property type="component" value="Unassembled WGS sequence"/>
</dbReference>
<evidence type="ECO:0000256" key="2">
    <source>
        <dbReference type="ARBA" id="ARBA00022741"/>
    </source>
</evidence>
<organism evidence="15 16">
    <name type="scientific">Acetobacter pomorum</name>
    <dbReference type="NCBI Taxonomy" id="65959"/>
    <lineage>
        <taxon>Bacteria</taxon>
        <taxon>Pseudomonadati</taxon>
        <taxon>Pseudomonadota</taxon>
        <taxon>Alphaproteobacteria</taxon>
        <taxon>Acetobacterales</taxon>
        <taxon>Acetobacteraceae</taxon>
        <taxon>Acetobacter</taxon>
    </lineage>
</organism>
<dbReference type="GO" id="GO:0016887">
    <property type="term" value="F:ATP hydrolysis activity"/>
    <property type="evidence" value="ECO:0007669"/>
    <property type="project" value="RHEA"/>
</dbReference>
<keyword evidence="7" id="KW-0413">Isomerase</keyword>
<dbReference type="InterPro" id="IPR014016">
    <property type="entry name" value="UvrD-like_ATP-bd"/>
</dbReference>
<evidence type="ECO:0000259" key="13">
    <source>
        <dbReference type="PROSITE" id="PS51198"/>
    </source>
</evidence>
<keyword evidence="6" id="KW-0238">DNA-binding</keyword>
<feature type="domain" description="UvrD-like helicase ATP-binding" evidence="13">
    <location>
        <begin position="8"/>
        <end position="305"/>
    </location>
</feature>
<dbReference type="GO" id="GO:0043138">
    <property type="term" value="F:3'-5' DNA helicase activity"/>
    <property type="evidence" value="ECO:0007669"/>
    <property type="project" value="UniProtKB-EC"/>
</dbReference>
<dbReference type="OrthoDB" id="9806690at2"/>
<keyword evidence="5 12" id="KW-0067">ATP-binding</keyword>
<name>A0A2G4RFN1_9PROT</name>
<evidence type="ECO:0000256" key="4">
    <source>
        <dbReference type="ARBA" id="ARBA00022806"/>
    </source>
</evidence>
<dbReference type="EMBL" id="PEBQ01000010">
    <property type="protein sequence ID" value="PHY95389.1"/>
    <property type="molecule type" value="Genomic_DNA"/>
</dbReference>
<evidence type="ECO:0000256" key="3">
    <source>
        <dbReference type="ARBA" id="ARBA00022801"/>
    </source>
</evidence>
<dbReference type="PROSITE" id="PS51217">
    <property type="entry name" value="UVRD_HELICASE_CTER"/>
    <property type="match status" value="1"/>
</dbReference>
<dbReference type="GO" id="GO:0003677">
    <property type="term" value="F:DNA binding"/>
    <property type="evidence" value="ECO:0007669"/>
    <property type="project" value="UniProtKB-KW"/>
</dbReference>
<reference evidence="15 16" key="1">
    <citation type="submission" date="2017-10" db="EMBL/GenBank/DDBJ databases">
        <title>Genomic analysis of the genus Acetobacter.</title>
        <authorList>
            <person name="Kim K.H."/>
            <person name="Chun B.H."/>
            <person name="Son A.R."/>
            <person name="Jeon C.O."/>
        </authorList>
    </citation>
    <scope>NUCLEOTIDE SEQUENCE [LARGE SCALE GENOMIC DNA]</scope>
    <source>
        <strain evidence="15 16">LHT 2458</strain>
    </source>
</reference>
<evidence type="ECO:0000256" key="1">
    <source>
        <dbReference type="ARBA" id="ARBA00009922"/>
    </source>
</evidence>
<dbReference type="InterPro" id="IPR027417">
    <property type="entry name" value="P-loop_NTPase"/>
</dbReference>
<dbReference type="PROSITE" id="PS51198">
    <property type="entry name" value="UVRD_HELICASE_ATP_BIND"/>
    <property type="match status" value="1"/>
</dbReference>